<evidence type="ECO:0000313" key="2">
    <source>
        <dbReference type="Proteomes" id="UP001273589"/>
    </source>
</evidence>
<accession>A0AAJ2PUK7</accession>
<dbReference type="Proteomes" id="UP001273589">
    <property type="component" value="Unassembled WGS sequence"/>
</dbReference>
<name>A0AAJ2PUK7_9ACTN</name>
<comment type="caution">
    <text evidence="1">The sequence shown here is derived from an EMBL/GenBank/DDBJ whole genome shotgun (WGS) entry which is preliminary data.</text>
</comment>
<sequence length="46" mass="4511">MRPVSAAPRRCVTSTTGGIAMPGGECLVGSEGEPGAKGLLVADVLV</sequence>
<proteinExistence type="predicted"/>
<protein>
    <submittedName>
        <fullName evidence="1">Uncharacterized protein</fullName>
    </submittedName>
</protein>
<gene>
    <name evidence="1" type="ORF">PV367_30240</name>
</gene>
<evidence type="ECO:0000313" key="1">
    <source>
        <dbReference type="EMBL" id="MDX3133969.1"/>
    </source>
</evidence>
<dbReference type="EMBL" id="JARAWN010000247">
    <property type="protein sequence ID" value="MDX3133969.1"/>
    <property type="molecule type" value="Genomic_DNA"/>
</dbReference>
<dbReference type="RefSeq" id="WP_319695871.1">
    <property type="nucleotide sequence ID" value="NZ_JARAWN010000247.1"/>
</dbReference>
<organism evidence="1 2">
    <name type="scientific">Streptomyces europaeiscabiei</name>
    <dbReference type="NCBI Taxonomy" id="146819"/>
    <lineage>
        <taxon>Bacteria</taxon>
        <taxon>Bacillati</taxon>
        <taxon>Actinomycetota</taxon>
        <taxon>Actinomycetes</taxon>
        <taxon>Kitasatosporales</taxon>
        <taxon>Streptomycetaceae</taxon>
        <taxon>Streptomyces</taxon>
    </lineage>
</organism>
<dbReference type="AlphaFoldDB" id="A0AAJ2PUK7"/>
<reference evidence="1" key="1">
    <citation type="journal article" date="2023" name="Microb. Genom.">
        <title>Mesoterricola silvestris gen. nov., sp. nov., Mesoterricola sediminis sp. nov., Geothrix oryzae sp. nov., Geothrix edaphica sp. nov., Geothrix rubra sp. nov., and Geothrix limicola sp. nov., six novel members of Acidobacteriota isolated from soils.</title>
        <authorList>
            <person name="Weisberg A.J."/>
            <person name="Pearce E."/>
            <person name="Kramer C.G."/>
            <person name="Chang J.H."/>
            <person name="Clarke C.R."/>
        </authorList>
    </citation>
    <scope>NUCLEOTIDE SEQUENCE</scope>
    <source>
        <strain evidence="1">ND06-05F</strain>
    </source>
</reference>